<keyword evidence="4" id="KW-1185">Reference proteome</keyword>
<dbReference type="SUPFAM" id="SSF51182">
    <property type="entry name" value="RmlC-like cupins"/>
    <property type="match status" value="1"/>
</dbReference>
<dbReference type="InterPro" id="IPR013096">
    <property type="entry name" value="Cupin_2"/>
</dbReference>
<feature type="compositionally biased region" description="Basic and acidic residues" evidence="1">
    <location>
        <begin position="171"/>
        <end position="194"/>
    </location>
</feature>
<dbReference type="Proteomes" id="UP000501452">
    <property type="component" value="Chromosome"/>
</dbReference>
<dbReference type="PANTHER" id="PTHR36440">
    <property type="entry name" value="PUTATIVE (AFU_ORTHOLOGUE AFUA_8G07350)-RELATED"/>
    <property type="match status" value="1"/>
</dbReference>
<dbReference type="PANTHER" id="PTHR36440:SF1">
    <property type="entry name" value="PUTATIVE (AFU_ORTHOLOGUE AFUA_8G07350)-RELATED"/>
    <property type="match status" value="1"/>
</dbReference>
<accession>A0A6G8Q672</accession>
<organism evidence="3 4">
    <name type="scientific">Rubrobacter tropicus</name>
    <dbReference type="NCBI Taxonomy" id="2653851"/>
    <lineage>
        <taxon>Bacteria</taxon>
        <taxon>Bacillati</taxon>
        <taxon>Actinomycetota</taxon>
        <taxon>Rubrobacteria</taxon>
        <taxon>Rubrobacterales</taxon>
        <taxon>Rubrobacteraceae</taxon>
        <taxon>Rubrobacter</taxon>
    </lineage>
</organism>
<dbReference type="Gene3D" id="2.60.120.10">
    <property type="entry name" value="Jelly Rolls"/>
    <property type="match status" value="1"/>
</dbReference>
<gene>
    <name evidence="3" type="ORF">GBA63_04330</name>
</gene>
<sequence length="200" mass="21829">MDGEARRRDVRCRGRHNLRASGRQDRLLARVLRPVRAGEAGPLIPDFQRFLRGEVEPLWFVGDQVIDLKLDGVRTGGAFLLLEVITGPGGGAPQPHVHTREDETLILLEGEVTVTIGDERRAVFPGDVVFFPRGVPHSFTNTGTTTSRGIGVVSPAGLEAFFRELGAPKTGPERPDRHEGPDEAAFRRAADRAGMRLLPG</sequence>
<dbReference type="AlphaFoldDB" id="A0A6G8Q672"/>
<evidence type="ECO:0000313" key="4">
    <source>
        <dbReference type="Proteomes" id="UP000501452"/>
    </source>
</evidence>
<dbReference type="EMBL" id="CP045119">
    <property type="protein sequence ID" value="QIN81956.1"/>
    <property type="molecule type" value="Genomic_DNA"/>
</dbReference>
<dbReference type="KEGG" id="rub:GBA63_04330"/>
<name>A0A6G8Q672_9ACTN</name>
<dbReference type="InterPro" id="IPR014710">
    <property type="entry name" value="RmlC-like_jellyroll"/>
</dbReference>
<protein>
    <submittedName>
        <fullName evidence="3">Cupin domain-containing protein</fullName>
    </submittedName>
</protein>
<proteinExistence type="predicted"/>
<dbReference type="Pfam" id="PF07883">
    <property type="entry name" value="Cupin_2"/>
    <property type="match status" value="1"/>
</dbReference>
<evidence type="ECO:0000259" key="2">
    <source>
        <dbReference type="Pfam" id="PF07883"/>
    </source>
</evidence>
<dbReference type="InterPro" id="IPR053146">
    <property type="entry name" value="QDO-like"/>
</dbReference>
<feature type="domain" description="Cupin type-2" evidence="2">
    <location>
        <begin position="86"/>
        <end position="147"/>
    </location>
</feature>
<feature type="region of interest" description="Disordered" evidence="1">
    <location>
        <begin position="166"/>
        <end position="200"/>
    </location>
</feature>
<evidence type="ECO:0000256" key="1">
    <source>
        <dbReference type="SAM" id="MobiDB-lite"/>
    </source>
</evidence>
<evidence type="ECO:0000313" key="3">
    <source>
        <dbReference type="EMBL" id="QIN81956.1"/>
    </source>
</evidence>
<dbReference type="InterPro" id="IPR011051">
    <property type="entry name" value="RmlC_Cupin_sf"/>
</dbReference>
<reference evidence="3 4" key="1">
    <citation type="submission" date="2019-10" db="EMBL/GenBank/DDBJ databases">
        <title>Rubrobacter sp nov SCSIO 52090 isolated from a deep-sea sediment in the South China Sea.</title>
        <authorList>
            <person name="Chen R.W."/>
        </authorList>
    </citation>
    <scope>NUCLEOTIDE SEQUENCE [LARGE SCALE GENOMIC DNA]</scope>
    <source>
        <strain evidence="3 4">SCSIO 52909</strain>
    </source>
</reference>